<evidence type="ECO:0000313" key="12">
    <source>
        <dbReference type="Proteomes" id="UP000284189"/>
    </source>
</evidence>
<evidence type="ECO:0000256" key="5">
    <source>
        <dbReference type="ARBA" id="ARBA00023239"/>
    </source>
</evidence>
<dbReference type="Proteomes" id="UP000284189">
    <property type="component" value="Unassembled WGS sequence"/>
</dbReference>
<reference evidence="10 12" key="1">
    <citation type="submission" date="2018-08" db="EMBL/GenBank/DDBJ databases">
        <title>Proposal of Muricauda 72 sp.nov. and Muricauda NH166 sp.nov., isolated from seawater.</title>
        <authorList>
            <person name="Cheng H."/>
            <person name="Wu Y.-H."/>
            <person name="Guo L.-L."/>
            <person name="Xu X.-W."/>
        </authorList>
    </citation>
    <scope>NUCLEOTIDE SEQUENCE [LARGE SCALE GENOMIC DNA]</scope>
    <source>
        <strain evidence="10 12">NH166</strain>
    </source>
</reference>
<protein>
    <recommendedName>
        <fullName evidence="6">Carbonic anhydrase 2</fullName>
        <ecNumber evidence="2">4.2.1.1</ecNumber>
    </recommendedName>
    <alternativeName>
        <fullName evidence="8">Carbonate dehydratase 2</fullName>
    </alternativeName>
</protein>
<evidence type="ECO:0000313" key="11">
    <source>
        <dbReference type="EMBL" id="TXK02514.1"/>
    </source>
</evidence>
<keyword evidence="13" id="KW-1185">Reference proteome</keyword>
<feature type="binding site" evidence="9">
    <location>
        <position position="46"/>
    </location>
    <ligand>
        <name>Zn(2+)</name>
        <dbReference type="ChEBI" id="CHEBI:29105"/>
    </ligand>
</feature>
<feature type="binding site" evidence="9">
    <location>
        <position position="44"/>
    </location>
    <ligand>
        <name>Zn(2+)</name>
        <dbReference type="ChEBI" id="CHEBI:29105"/>
    </ligand>
</feature>
<accession>A0A418N8C1</accession>
<organism evidence="10 12">
    <name type="scientific">Flagellimonas aequoris</name>
    <dbReference type="NCBI Taxonomy" id="2306997"/>
    <lineage>
        <taxon>Bacteria</taxon>
        <taxon>Pseudomonadati</taxon>
        <taxon>Bacteroidota</taxon>
        <taxon>Flavobacteriia</taxon>
        <taxon>Flavobacteriales</taxon>
        <taxon>Flavobacteriaceae</taxon>
        <taxon>Flagellimonas</taxon>
    </lineage>
</organism>
<keyword evidence="5" id="KW-0456">Lyase</keyword>
<dbReference type="CDD" id="cd00883">
    <property type="entry name" value="beta_CA_cladeA"/>
    <property type="match status" value="1"/>
</dbReference>
<dbReference type="NCBIfam" id="NF007756">
    <property type="entry name" value="PRK10437.1"/>
    <property type="match status" value="1"/>
</dbReference>
<dbReference type="Proteomes" id="UP000321528">
    <property type="component" value="Unassembled WGS sequence"/>
</dbReference>
<evidence type="ECO:0000313" key="13">
    <source>
        <dbReference type="Proteomes" id="UP000321528"/>
    </source>
</evidence>
<dbReference type="PANTHER" id="PTHR11002">
    <property type="entry name" value="CARBONIC ANHYDRASE"/>
    <property type="match status" value="1"/>
</dbReference>
<proteinExistence type="inferred from homology"/>
<dbReference type="AlphaFoldDB" id="A0A418N8C1"/>
<comment type="catalytic activity">
    <reaction evidence="7">
        <text>hydrogencarbonate + H(+) = CO2 + H2O</text>
        <dbReference type="Rhea" id="RHEA:10748"/>
        <dbReference type="ChEBI" id="CHEBI:15377"/>
        <dbReference type="ChEBI" id="CHEBI:15378"/>
        <dbReference type="ChEBI" id="CHEBI:16526"/>
        <dbReference type="ChEBI" id="CHEBI:17544"/>
        <dbReference type="EC" id="4.2.1.1"/>
    </reaction>
</comment>
<evidence type="ECO:0000256" key="8">
    <source>
        <dbReference type="ARBA" id="ARBA00082533"/>
    </source>
</evidence>
<evidence type="ECO:0000256" key="6">
    <source>
        <dbReference type="ARBA" id="ARBA00039351"/>
    </source>
</evidence>
<evidence type="ECO:0000313" key="10">
    <source>
        <dbReference type="EMBL" id="RIV71141.1"/>
    </source>
</evidence>
<dbReference type="SMART" id="SM00947">
    <property type="entry name" value="Pro_CA"/>
    <property type="match status" value="1"/>
</dbReference>
<dbReference type="InterPro" id="IPR015892">
    <property type="entry name" value="Carbonic_anhydrase_CS"/>
</dbReference>
<dbReference type="GO" id="GO:0004089">
    <property type="term" value="F:carbonate dehydratase activity"/>
    <property type="evidence" value="ECO:0007669"/>
    <property type="project" value="UniProtKB-EC"/>
</dbReference>
<comment type="caution">
    <text evidence="10">The sequence shown here is derived from an EMBL/GenBank/DDBJ whole genome shotgun (WGS) entry which is preliminary data.</text>
</comment>
<dbReference type="OrthoDB" id="9797527at2"/>
<dbReference type="InterPro" id="IPR001765">
    <property type="entry name" value="Carbonic_anhydrase"/>
</dbReference>
<dbReference type="EMBL" id="QXFJ01000019">
    <property type="protein sequence ID" value="RIV71141.1"/>
    <property type="molecule type" value="Genomic_DNA"/>
</dbReference>
<comment type="similarity">
    <text evidence="1">Belongs to the beta-class carbonic anhydrase family.</text>
</comment>
<keyword evidence="3 9" id="KW-0479">Metal-binding</keyword>
<dbReference type="PROSITE" id="PS00704">
    <property type="entry name" value="PROK_CO2_ANHYDRASE_1"/>
    <property type="match status" value="1"/>
</dbReference>
<gene>
    <name evidence="10" type="ORF">D2U88_08410</name>
    <name evidence="11" type="ORF">FQ019_08335</name>
</gene>
<evidence type="ECO:0000256" key="3">
    <source>
        <dbReference type="ARBA" id="ARBA00022723"/>
    </source>
</evidence>
<comment type="cofactor">
    <cofactor evidence="9">
        <name>Zn(2+)</name>
        <dbReference type="ChEBI" id="CHEBI:29105"/>
    </cofactor>
    <text evidence="9">Binds 1 zinc ion per subunit.</text>
</comment>
<dbReference type="InterPro" id="IPR036874">
    <property type="entry name" value="Carbonic_anhydrase_sf"/>
</dbReference>
<reference evidence="11 13" key="2">
    <citation type="submission" date="2019-07" db="EMBL/GenBank/DDBJ databases">
        <title>Draft genome of two Muricauda strains isolated from deep sea.</title>
        <authorList>
            <person name="Sun C."/>
        </authorList>
    </citation>
    <scope>NUCLEOTIDE SEQUENCE [LARGE SCALE GENOMIC DNA]</scope>
    <source>
        <strain evidence="11 13">NH166</strain>
    </source>
</reference>
<evidence type="ECO:0000256" key="2">
    <source>
        <dbReference type="ARBA" id="ARBA00012925"/>
    </source>
</evidence>
<evidence type="ECO:0000256" key="7">
    <source>
        <dbReference type="ARBA" id="ARBA00048348"/>
    </source>
</evidence>
<dbReference type="GO" id="GO:0008270">
    <property type="term" value="F:zinc ion binding"/>
    <property type="evidence" value="ECO:0007669"/>
    <property type="project" value="InterPro"/>
</dbReference>
<evidence type="ECO:0000256" key="1">
    <source>
        <dbReference type="ARBA" id="ARBA00006217"/>
    </source>
</evidence>
<keyword evidence="4 9" id="KW-0862">Zinc</keyword>
<dbReference type="EC" id="4.2.1.1" evidence="2"/>
<sequence length="214" mass="24446">MASEFYKNLIENNKKWVASKLAEDPEFFKKLEKGQQPPLLWIGCSDSRVPANEIIGAQPSEVFVHRNIANMVVHSDMNMLSVLDYAVNALKITHIIVCGHYGCGGVKAAMENHSYGLVDNWIRHIRDVYRLHQNSLEGIEDTELRFDRFVEFNTREQVLDLAKTSIVQTAWKKGQVLHLHGWVYGVGTGIIKDLGVNMNSNTDLEEFYRLEIKD</sequence>
<dbReference type="GO" id="GO:0015976">
    <property type="term" value="P:carbon utilization"/>
    <property type="evidence" value="ECO:0007669"/>
    <property type="project" value="InterPro"/>
</dbReference>
<dbReference type="EMBL" id="VNWL01000018">
    <property type="protein sequence ID" value="TXK02514.1"/>
    <property type="molecule type" value="Genomic_DNA"/>
</dbReference>
<dbReference type="RefSeq" id="WP_119639918.1">
    <property type="nucleotide sequence ID" value="NZ_QXFJ01000019.1"/>
</dbReference>
<dbReference type="FunFam" id="3.40.1050.10:FF:000001">
    <property type="entry name" value="Carbonic anhydrase"/>
    <property type="match status" value="1"/>
</dbReference>
<dbReference type="SUPFAM" id="SSF53056">
    <property type="entry name" value="beta-carbonic anhydrase, cab"/>
    <property type="match status" value="1"/>
</dbReference>
<dbReference type="Pfam" id="PF00484">
    <property type="entry name" value="Pro_CA"/>
    <property type="match status" value="1"/>
</dbReference>
<name>A0A418N8C1_9FLAO</name>
<evidence type="ECO:0000256" key="9">
    <source>
        <dbReference type="PIRSR" id="PIRSR601765-1"/>
    </source>
</evidence>
<dbReference type="Gene3D" id="3.40.1050.10">
    <property type="entry name" value="Carbonic anhydrase"/>
    <property type="match status" value="1"/>
</dbReference>
<feature type="binding site" evidence="9">
    <location>
        <position position="100"/>
    </location>
    <ligand>
        <name>Zn(2+)</name>
        <dbReference type="ChEBI" id="CHEBI:29105"/>
    </ligand>
</feature>
<feature type="binding site" evidence="9">
    <location>
        <position position="103"/>
    </location>
    <ligand>
        <name>Zn(2+)</name>
        <dbReference type="ChEBI" id="CHEBI:29105"/>
    </ligand>
</feature>
<dbReference type="PANTHER" id="PTHR11002:SF76">
    <property type="entry name" value="CARBONIC ANHYDRASE"/>
    <property type="match status" value="1"/>
</dbReference>
<evidence type="ECO:0000256" key="4">
    <source>
        <dbReference type="ARBA" id="ARBA00022833"/>
    </source>
</evidence>